<dbReference type="EMBL" id="EQ979890">
    <property type="protein sequence ID" value="EEF25351.1"/>
    <property type="molecule type" value="Genomic_DNA"/>
</dbReference>
<protein>
    <recommendedName>
        <fullName evidence="2">HTH cro/C1-type domain-containing protein</fullName>
    </recommendedName>
</protein>
<gene>
    <name evidence="3" type="ORF">RCOM_1937420</name>
</gene>
<proteinExistence type="inferred from homology"/>
<keyword evidence="4" id="KW-1185">Reference proteome</keyword>
<dbReference type="Pfam" id="PF06114">
    <property type="entry name" value="Peptidase_M78"/>
    <property type="match status" value="1"/>
</dbReference>
<organism evidence="3 4">
    <name type="scientific">Ricinus communis</name>
    <name type="common">Castor bean</name>
    <dbReference type="NCBI Taxonomy" id="3988"/>
    <lineage>
        <taxon>Eukaryota</taxon>
        <taxon>Viridiplantae</taxon>
        <taxon>Streptophyta</taxon>
        <taxon>Embryophyta</taxon>
        <taxon>Tracheophyta</taxon>
        <taxon>Spermatophyta</taxon>
        <taxon>Magnoliopsida</taxon>
        <taxon>eudicotyledons</taxon>
        <taxon>Gunneridae</taxon>
        <taxon>Pentapetalae</taxon>
        <taxon>rosids</taxon>
        <taxon>fabids</taxon>
        <taxon>Malpighiales</taxon>
        <taxon>Euphorbiaceae</taxon>
        <taxon>Acalyphoideae</taxon>
        <taxon>Acalypheae</taxon>
        <taxon>Ricinus</taxon>
    </lineage>
</organism>
<dbReference type="PANTHER" id="PTHR43236">
    <property type="entry name" value="ANTITOXIN HIGA1"/>
    <property type="match status" value="1"/>
</dbReference>
<evidence type="ECO:0000313" key="3">
    <source>
        <dbReference type="EMBL" id="EEF25351.1"/>
    </source>
</evidence>
<dbReference type="InterPro" id="IPR010359">
    <property type="entry name" value="IrrE_HExxH"/>
</dbReference>
<dbReference type="InterPro" id="IPR052345">
    <property type="entry name" value="Rad_response_metalloprotease"/>
</dbReference>
<dbReference type="Gene3D" id="1.10.10.2910">
    <property type="match status" value="1"/>
</dbReference>
<reference evidence="4" key="1">
    <citation type="journal article" date="2010" name="Nat. Biotechnol.">
        <title>Draft genome sequence of the oilseed species Ricinus communis.</title>
        <authorList>
            <person name="Chan A.P."/>
            <person name="Crabtree J."/>
            <person name="Zhao Q."/>
            <person name="Lorenzi H."/>
            <person name="Orvis J."/>
            <person name="Puiu D."/>
            <person name="Melake-Berhan A."/>
            <person name="Jones K.M."/>
            <person name="Redman J."/>
            <person name="Chen G."/>
            <person name="Cahoon E.B."/>
            <person name="Gedil M."/>
            <person name="Stanke M."/>
            <person name="Haas B.J."/>
            <person name="Wortman J.R."/>
            <person name="Fraser-Liggett C.M."/>
            <person name="Ravel J."/>
            <person name="Rabinowicz P.D."/>
        </authorList>
    </citation>
    <scope>NUCLEOTIDE SEQUENCE [LARGE SCALE GENOMIC DNA]</scope>
    <source>
        <strain evidence="4">cv. Hale</strain>
    </source>
</reference>
<feature type="domain" description="HTH cro/C1-type" evidence="2">
    <location>
        <begin position="17"/>
        <end position="71"/>
    </location>
</feature>
<dbReference type="Gene3D" id="1.10.260.40">
    <property type="entry name" value="lambda repressor-like DNA-binding domains"/>
    <property type="match status" value="1"/>
</dbReference>
<evidence type="ECO:0000259" key="2">
    <source>
        <dbReference type="PROSITE" id="PS50943"/>
    </source>
</evidence>
<dbReference type="InParanoid" id="B9TFL3"/>
<dbReference type="AlphaFoldDB" id="B9TFL3"/>
<comment type="similarity">
    <text evidence="1">Belongs to the short-chain fatty acyl-CoA assimilation regulator (ScfR) family.</text>
</comment>
<evidence type="ECO:0000313" key="4">
    <source>
        <dbReference type="Proteomes" id="UP000008311"/>
    </source>
</evidence>
<dbReference type="PROSITE" id="PS50943">
    <property type="entry name" value="HTH_CROC1"/>
    <property type="match status" value="1"/>
</dbReference>
<dbReference type="CDD" id="cd00093">
    <property type="entry name" value="HTH_XRE"/>
    <property type="match status" value="1"/>
</dbReference>
<dbReference type="InterPro" id="IPR010982">
    <property type="entry name" value="Lambda_DNA-bd_dom_sf"/>
</dbReference>
<dbReference type="Pfam" id="PF13560">
    <property type="entry name" value="HTH_31"/>
    <property type="match status" value="1"/>
</dbReference>
<dbReference type="Proteomes" id="UP000008311">
    <property type="component" value="Unassembled WGS sequence"/>
</dbReference>
<dbReference type="GO" id="GO:0003677">
    <property type="term" value="F:DNA binding"/>
    <property type="evidence" value="ECO:0007669"/>
    <property type="project" value="InterPro"/>
</dbReference>
<sequence length="318" mass="35456">GTPDPTDEQRLLLAQRLREAREYVGLSQEDVATALGISRPAVTNIEAGTRKVEAVELDKLSQLYGKTVQFFLTGESNVQDTRVVFLARATHGLSDRDFEELGRRAAEVLDEFRARDRIKDGYTRVDPTQLASEADVTVMFRPLEKLLGGFLREDGEAGILVNVLRPRGLVHMTCAHELGHYFLDHESNTDETVDIGTNAALVEQQANQFAYSLLAPRWLVIAIMRMKGWSKEHLNDPAIVYQLSLRLGTSFEAMAWSLVRLGLLSAFSVTRILGLKPKALKLAALNIDDMSAKVPGDVWILDKTDKDRIIEPASTDRL</sequence>
<dbReference type="PANTHER" id="PTHR43236:SF1">
    <property type="entry name" value="BLL7220 PROTEIN"/>
    <property type="match status" value="1"/>
</dbReference>
<dbReference type="InterPro" id="IPR001387">
    <property type="entry name" value="Cro/C1-type_HTH"/>
</dbReference>
<feature type="non-terminal residue" evidence="3">
    <location>
        <position position="1"/>
    </location>
</feature>
<dbReference type="SMART" id="SM00530">
    <property type="entry name" value="HTH_XRE"/>
    <property type="match status" value="1"/>
</dbReference>
<evidence type="ECO:0000256" key="1">
    <source>
        <dbReference type="ARBA" id="ARBA00007227"/>
    </source>
</evidence>
<dbReference type="SUPFAM" id="SSF47413">
    <property type="entry name" value="lambda repressor-like DNA-binding domains"/>
    <property type="match status" value="1"/>
</dbReference>
<name>B9TFL3_RICCO</name>
<accession>B9TFL3</accession>